<keyword evidence="14" id="KW-0449">Lipoprotein</keyword>
<name>A0A6N8J593_9BACT</name>
<dbReference type="InterPro" id="IPR003715">
    <property type="entry name" value="Poly_export_N"/>
</dbReference>
<protein>
    <recommendedName>
        <fullName evidence="20">Sugar transporter</fullName>
    </recommendedName>
</protein>
<dbReference type="GO" id="GO:0015159">
    <property type="term" value="F:polysaccharide transmembrane transporter activity"/>
    <property type="evidence" value="ECO:0007669"/>
    <property type="project" value="InterPro"/>
</dbReference>
<reference evidence="18 19" key="1">
    <citation type="submission" date="2019-12" db="EMBL/GenBank/DDBJ databases">
        <title>The draft genomic sequence of strain Chitinophaga oryziterrae JCM 16595.</title>
        <authorList>
            <person name="Zhang X."/>
        </authorList>
    </citation>
    <scope>NUCLEOTIDE SEQUENCE [LARGE SCALE GENOMIC DNA]</scope>
    <source>
        <strain evidence="18 19">JCM 16595</strain>
    </source>
</reference>
<dbReference type="OrthoDB" id="662756at2"/>
<gene>
    <name evidence="18" type="ORF">GO495_04220</name>
</gene>
<evidence type="ECO:0008006" key="20">
    <source>
        <dbReference type="Google" id="ProtNLM"/>
    </source>
</evidence>
<keyword evidence="10" id="KW-0626">Porin</keyword>
<evidence type="ECO:0000256" key="8">
    <source>
        <dbReference type="ARBA" id="ARBA00023047"/>
    </source>
</evidence>
<feature type="domain" description="Polysaccharide export protein N-terminal" evidence="16">
    <location>
        <begin position="45"/>
        <end position="137"/>
    </location>
</feature>
<dbReference type="PANTHER" id="PTHR33619:SF3">
    <property type="entry name" value="POLYSACCHARIDE EXPORT PROTEIN GFCE-RELATED"/>
    <property type="match status" value="1"/>
</dbReference>
<keyword evidence="15" id="KW-1133">Transmembrane helix</keyword>
<evidence type="ECO:0000313" key="18">
    <source>
        <dbReference type="EMBL" id="MVT39778.1"/>
    </source>
</evidence>
<keyword evidence="3" id="KW-0813">Transport</keyword>
<dbReference type="PROSITE" id="PS51257">
    <property type="entry name" value="PROKAR_LIPOPROTEIN"/>
    <property type="match status" value="1"/>
</dbReference>
<dbReference type="RefSeq" id="WP_157298425.1">
    <property type="nucleotide sequence ID" value="NZ_BAAAZB010000005.1"/>
</dbReference>
<dbReference type="GO" id="GO:0046930">
    <property type="term" value="C:pore complex"/>
    <property type="evidence" value="ECO:0007669"/>
    <property type="project" value="UniProtKB-KW"/>
</dbReference>
<proteinExistence type="inferred from homology"/>
<comment type="caution">
    <text evidence="18">The sequence shown here is derived from an EMBL/GenBank/DDBJ whole genome shotgun (WGS) entry which is preliminary data.</text>
</comment>
<evidence type="ECO:0000256" key="2">
    <source>
        <dbReference type="ARBA" id="ARBA00009450"/>
    </source>
</evidence>
<dbReference type="EMBL" id="WRXO01000001">
    <property type="protein sequence ID" value="MVT39778.1"/>
    <property type="molecule type" value="Genomic_DNA"/>
</dbReference>
<keyword evidence="11 15" id="KW-0472">Membrane</keyword>
<accession>A0A6N8J593</accession>
<keyword evidence="7" id="KW-0732">Signal</keyword>
<keyword evidence="6 15" id="KW-0812">Transmembrane</keyword>
<keyword evidence="12" id="KW-0564">Palmitate</keyword>
<evidence type="ECO:0000256" key="9">
    <source>
        <dbReference type="ARBA" id="ARBA00023065"/>
    </source>
</evidence>
<comment type="similarity">
    <text evidence="2">Belongs to the BexD/CtrA/VexA family.</text>
</comment>
<evidence type="ECO:0000256" key="11">
    <source>
        <dbReference type="ARBA" id="ARBA00023136"/>
    </source>
</evidence>
<evidence type="ECO:0000259" key="17">
    <source>
        <dbReference type="Pfam" id="PF22461"/>
    </source>
</evidence>
<keyword evidence="4" id="KW-1134">Transmembrane beta strand</keyword>
<evidence type="ECO:0000256" key="6">
    <source>
        <dbReference type="ARBA" id="ARBA00022692"/>
    </source>
</evidence>
<keyword evidence="13" id="KW-0998">Cell outer membrane</keyword>
<dbReference type="GO" id="GO:0015288">
    <property type="term" value="F:porin activity"/>
    <property type="evidence" value="ECO:0007669"/>
    <property type="project" value="UniProtKB-KW"/>
</dbReference>
<evidence type="ECO:0000256" key="12">
    <source>
        <dbReference type="ARBA" id="ARBA00023139"/>
    </source>
</evidence>
<evidence type="ECO:0000256" key="15">
    <source>
        <dbReference type="SAM" id="Phobius"/>
    </source>
</evidence>
<dbReference type="Gene3D" id="3.10.560.10">
    <property type="entry name" value="Outer membrane lipoprotein wza domain like"/>
    <property type="match status" value="1"/>
</dbReference>
<dbReference type="AlphaFoldDB" id="A0A6N8J593"/>
<evidence type="ECO:0000256" key="10">
    <source>
        <dbReference type="ARBA" id="ARBA00023114"/>
    </source>
</evidence>
<dbReference type="GO" id="GO:0009279">
    <property type="term" value="C:cell outer membrane"/>
    <property type="evidence" value="ECO:0007669"/>
    <property type="project" value="UniProtKB-SubCell"/>
</dbReference>
<feature type="domain" description="SLBB" evidence="17">
    <location>
        <begin position="141"/>
        <end position="220"/>
    </location>
</feature>
<evidence type="ECO:0000256" key="5">
    <source>
        <dbReference type="ARBA" id="ARBA00022597"/>
    </source>
</evidence>
<dbReference type="Proteomes" id="UP000468388">
    <property type="component" value="Unassembled WGS sequence"/>
</dbReference>
<dbReference type="InterPro" id="IPR054765">
    <property type="entry name" value="SLBB_dom"/>
</dbReference>
<evidence type="ECO:0000256" key="7">
    <source>
        <dbReference type="ARBA" id="ARBA00022729"/>
    </source>
</evidence>
<evidence type="ECO:0000256" key="13">
    <source>
        <dbReference type="ARBA" id="ARBA00023237"/>
    </source>
</evidence>
<dbReference type="PANTHER" id="PTHR33619">
    <property type="entry name" value="POLYSACCHARIDE EXPORT PROTEIN GFCE-RELATED"/>
    <property type="match status" value="1"/>
</dbReference>
<evidence type="ECO:0000256" key="1">
    <source>
        <dbReference type="ARBA" id="ARBA00004571"/>
    </source>
</evidence>
<evidence type="ECO:0000256" key="3">
    <source>
        <dbReference type="ARBA" id="ARBA00022448"/>
    </source>
</evidence>
<evidence type="ECO:0000256" key="4">
    <source>
        <dbReference type="ARBA" id="ARBA00022452"/>
    </source>
</evidence>
<dbReference type="Pfam" id="PF22461">
    <property type="entry name" value="SLBB_2"/>
    <property type="match status" value="1"/>
</dbReference>
<comment type="subcellular location">
    <subcellularLocation>
        <location evidence="1">Cell outer membrane</location>
        <topology evidence="1">Multi-pass membrane protein</topology>
    </subcellularLocation>
</comment>
<dbReference type="InterPro" id="IPR049712">
    <property type="entry name" value="Poly_export"/>
</dbReference>
<evidence type="ECO:0000313" key="19">
    <source>
        <dbReference type="Proteomes" id="UP000468388"/>
    </source>
</evidence>
<evidence type="ECO:0000256" key="14">
    <source>
        <dbReference type="ARBA" id="ARBA00023288"/>
    </source>
</evidence>
<keyword evidence="19" id="KW-1185">Reference proteome</keyword>
<evidence type="ECO:0000259" key="16">
    <source>
        <dbReference type="Pfam" id="PF02563"/>
    </source>
</evidence>
<sequence length="256" mass="27920">MIPKFYLLLFIVSLYLLAGCANTKRLTYFNDIEKANGAATDNRIQSLKVQPGDVLQITITTIDKDISMILNPVSIGGTTAASSSMTDQGYLVDSTGYVGLPMIGKVYVKEKTTTEINTLVAQQLDKTIRNAFVSTRIANFRISVLGDVARPGSFKIPAERASVLEALSMAGDVNNTAIRDDIMIIRETDGIKKYVSLNLNDSKALSSPYYYLNNNDVVYVKPGKNKAFTNSTFPQFLPAAISALSLITTLIIVTVK</sequence>
<keyword evidence="9" id="KW-0406">Ion transport</keyword>
<organism evidence="18 19">
    <name type="scientific">Chitinophaga oryziterrae</name>
    <dbReference type="NCBI Taxonomy" id="1031224"/>
    <lineage>
        <taxon>Bacteria</taxon>
        <taxon>Pseudomonadati</taxon>
        <taxon>Bacteroidota</taxon>
        <taxon>Chitinophagia</taxon>
        <taxon>Chitinophagales</taxon>
        <taxon>Chitinophagaceae</taxon>
        <taxon>Chitinophaga</taxon>
    </lineage>
</organism>
<dbReference type="GO" id="GO:0006811">
    <property type="term" value="P:monoatomic ion transport"/>
    <property type="evidence" value="ECO:0007669"/>
    <property type="project" value="UniProtKB-KW"/>
</dbReference>
<keyword evidence="5" id="KW-0762">Sugar transport</keyword>
<keyword evidence="8" id="KW-0625">Polysaccharide transport</keyword>
<feature type="transmembrane region" description="Helical" evidence="15">
    <location>
        <begin position="236"/>
        <end position="255"/>
    </location>
</feature>
<dbReference type="Pfam" id="PF02563">
    <property type="entry name" value="Poly_export"/>
    <property type="match status" value="1"/>
</dbReference>